<evidence type="ECO:0000256" key="5">
    <source>
        <dbReference type="ARBA" id="ARBA00022490"/>
    </source>
</evidence>
<dbReference type="InterPro" id="IPR044189">
    <property type="entry name" value="XPO4/7-like"/>
</dbReference>
<dbReference type="PANTHER" id="PTHR12596">
    <property type="entry name" value="EXPORTIN 4,7-RELATED"/>
    <property type="match status" value="1"/>
</dbReference>
<comment type="subcellular location">
    <subcellularLocation>
        <location evidence="2">Cytoplasm</location>
    </subcellularLocation>
    <subcellularLocation>
        <location evidence="1">Nucleus</location>
    </subcellularLocation>
</comment>
<dbReference type="InterPro" id="IPR016024">
    <property type="entry name" value="ARM-type_fold"/>
</dbReference>
<evidence type="ECO:0000313" key="10">
    <source>
        <dbReference type="WBParaSite" id="SMUV_0000253201-mRNA-1"/>
    </source>
</evidence>
<accession>A0A0N5AE84</accession>
<keyword evidence="4" id="KW-0813">Transport</keyword>
<dbReference type="GO" id="GO:0005737">
    <property type="term" value="C:cytoplasm"/>
    <property type="evidence" value="ECO:0007669"/>
    <property type="project" value="UniProtKB-SubCell"/>
</dbReference>
<dbReference type="PANTHER" id="PTHR12596:SF1">
    <property type="entry name" value="EXPORTIN-4"/>
    <property type="match status" value="1"/>
</dbReference>
<dbReference type="Gene3D" id="1.25.10.10">
    <property type="entry name" value="Leucine-rich Repeat Variant"/>
    <property type="match status" value="2"/>
</dbReference>
<keyword evidence="5" id="KW-0963">Cytoplasm</keyword>
<dbReference type="InterPro" id="IPR011989">
    <property type="entry name" value="ARM-like"/>
</dbReference>
<dbReference type="GO" id="GO:0005643">
    <property type="term" value="C:nuclear pore"/>
    <property type="evidence" value="ECO:0007669"/>
    <property type="project" value="TreeGrafter"/>
</dbReference>
<dbReference type="Proteomes" id="UP000046393">
    <property type="component" value="Unplaced"/>
</dbReference>
<proteinExistence type="inferred from homology"/>
<dbReference type="SUPFAM" id="SSF48371">
    <property type="entry name" value="ARM repeat"/>
    <property type="match status" value="1"/>
</dbReference>
<evidence type="ECO:0000256" key="3">
    <source>
        <dbReference type="ARBA" id="ARBA00009466"/>
    </source>
</evidence>
<evidence type="ECO:0000313" key="9">
    <source>
        <dbReference type="Proteomes" id="UP000046393"/>
    </source>
</evidence>
<dbReference type="AlphaFoldDB" id="A0A0N5AE84"/>
<evidence type="ECO:0000256" key="2">
    <source>
        <dbReference type="ARBA" id="ARBA00004496"/>
    </source>
</evidence>
<organism evidence="9 10">
    <name type="scientific">Syphacia muris</name>
    <dbReference type="NCBI Taxonomy" id="451379"/>
    <lineage>
        <taxon>Eukaryota</taxon>
        <taxon>Metazoa</taxon>
        <taxon>Ecdysozoa</taxon>
        <taxon>Nematoda</taxon>
        <taxon>Chromadorea</taxon>
        <taxon>Rhabditida</taxon>
        <taxon>Spirurina</taxon>
        <taxon>Oxyuridomorpha</taxon>
        <taxon>Oxyuroidea</taxon>
        <taxon>Oxyuridae</taxon>
        <taxon>Syphacia</taxon>
    </lineage>
</organism>
<keyword evidence="9" id="KW-1185">Reference proteome</keyword>
<sequence>MEGFGIVGDEVKRLEAAANVILAPPNEVSSERRREAEALFLTMKNNYVSPTICKYILETSQNSFVLFEVSQMMGNTIIKRWTTIEKSMLEETFKFLLKYSVERPNLPNFVRTEILHTVAKIFKRSIFDGKCGGPDLLCSITNQLFSSGDPKTQALGCELINAIATEFSTSWRGSNLGITWDFHFRAKKAFETNGLRQLFELSLETLSGIVNNDNLSNEYELNLCEKFLRLAESVLSWNFSSRFYPLRSSYFNELFALSTTFRPPKSWSSILQNREILAFFFKLHGLIRNHDSLCKTSVNVLVQLASLTGDVFNSANSTSSSACLPSVTALSSPDLGLQEDEIGGICLIIYKLFTYQKLAVLSNIDEQVLTAFLLYIVKFLEDFTPVALCRALQDDDYAFCEILQRVYEAWSVLIKASYRDQFQYPLYELTFRIFSSFVRNFLSPPIGCRKQFIDSGNDDAEQDDRVLFADIFTITSQFAVYCAQQFLPMIIGVFQQKSEEFVRIIDGDTDISIAVWQEDIHWLFLLIGYSFTEEDRDKVCLSVQSSHFPSKLIEYSLELASSSHYDASESYHYLAECLQNPRDLNNRLWKIHPLIQLTGLMLAWNALDHQILMEKGAEHISPEVSRSAIWCTKRLLSSLSSFSEMGDNPFVYVANDGGSNAEFSRFMIRFVLHRTFAILNKLSGEIKLCIDAVGLFVGFAETRPEEFASNELLYNCLSGIQLDRLPARRTLIAALVFIGVSVEDRDLQKLMEIKILKPIADKFYSLLTTSSHESDIADLLDCCCGVADLVTNCSANFRYRFLSPILIRCVDLISSKSQLLVNAVLELFEAVTLKLAVHIEDSENIISLYQMILALLKKYQEYQLEKYKVMIIDDEDKVSDINLFLEVLSNITSMNSIFKGSNNDQRVFDGGSRVAISGLEILAPLLEEKMLMFPSLCMKFYRFIMYISETPSQITELSETMIHSIIELLRMGLQSMFGQEIAGISITTVDHLATYCANNTDINSVVVKYLSSLLECTFSLCLEASCQQQLFGEATRGLYALICCNRQAFREFVQKLLLDEQNASARALLESLFNMLLPTEEIIPNRKQKQEFRDRFEKFLSSIQGLLVIT</sequence>
<name>A0A0N5AE84_9BILA</name>
<evidence type="ECO:0000256" key="6">
    <source>
        <dbReference type="ARBA" id="ARBA00022927"/>
    </source>
</evidence>
<evidence type="ECO:0000256" key="8">
    <source>
        <dbReference type="ARBA" id="ARBA00040444"/>
    </source>
</evidence>
<evidence type="ECO:0000256" key="1">
    <source>
        <dbReference type="ARBA" id="ARBA00004123"/>
    </source>
</evidence>
<dbReference type="GO" id="GO:0006611">
    <property type="term" value="P:protein export from nucleus"/>
    <property type="evidence" value="ECO:0007669"/>
    <property type="project" value="TreeGrafter"/>
</dbReference>
<dbReference type="STRING" id="451379.A0A0N5AE84"/>
<protein>
    <recommendedName>
        <fullName evidence="8">Exportin-4</fullName>
    </recommendedName>
</protein>
<dbReference type="WBParaSite" id="SMUV_0000253201-mRNA-1">
    <property type="protein sequence ID" value="SMUV_0000253201-mRNA-1"/>
    <property type="gene ID" value="SMUV_0000253201"/>
</dbReference>
<dbReference type="GO" id="GO:0005049">
    <property type="term" value="F:nuclear export signal receptor activity"/>
    <property type="evidence" value="ECO:0007669"/>
    <property type="project" value="InterPro"/>
</dbReference>
<keyword evidence="6" id="KW-0653">Protein transport</keyword>
<evidence type="ECO:0000256" key="4">
    <source>
        <dbReference type="ARBA" id="ARBA00022448"/>
    </source>
</evidence>
<reference evidence="10" key="1">
    <citation type="submission" date="2017-02" db="UniProtKB">
        <authorList>
            <consortium name="WormBaseParasite"/>
        </authorList>
    </citation>
    <scope>IDENTIFICATION</scope>
</reference>
<evidence type="ECO:0000256" key="7">
    <source>
        <dbReference type="ARBA" id="ARBA00023242"/>
    </source>
</evidence>
<comment type="similarity">
    <text evidence="3">Belongs to the exportin family.</text>
</comment>
<keyword evidence="7" id="KW-0539">Nucleus</keyword>